<sequence length="40" mass="4780">MNTPHRVCRKGHVIGIHNSAHRYLNKAWRAKECKDYFIND</sequence>
<organism evidence="1 2">
    <name type="scientific">Bacillus subtilis</name>
    <dbReference type="NCBI Taxonomy" id="1423"/>
    <lineage>
        <taxon>Bacteria</taxon>
        <taxon>Bacillati</taxon>
        <taxon>Bacillota</taxon>
        <taxon>Bacilli</taxon>
        <taxon>Bacillales</taxon>
        <taxon>Bacillaceae</taxon>
        <taxon>Bacillus</taxon>
    </lineage>
</organism>
<dbReference type="Proteomes" id="UP000076442">
    <property type="component" value="Unassembled WGS sequence"/>
</dbReference>
<evidence type="ECO:0000313" key="2">
    <source>
        <dbReference type="Proteomes" id="UP000076442"/>
    </source>
</evidence>
<dbReference type="EMBL" id="LJZV01000001">
    <property type="protein sequence ID" value="KZD95251.1"/>
    <property type="molecule type" value="Genomic_DNA"/>
</dbReference>
<accession>A0AAP1EA41</accession>
<protein>
    <submittedName>
        <fullName evidence="1">Uncharacterized protein</fullName>
    </submittedName>
</protein>
<dbReference type="AlphaFoldDB" id="A0AAP1EA41"/>
<name>A0AAP1EA41_BACIU</name>
<comment type="caution">
    <text evidence="1">The sequence shown here is derived from an EMBL/GenBank/DDBJ whole genome shotgun (WGS) entry which is preliminary data.</text>
</comment>
<gene>
    <name evidence="1" type="ORF">B4122_0223</name>
</gene>
<proteinExistence type="predicted"/>
<reference evidence="1 2" key="1">
    <citation type="submission" date="2015-09" db="EMBL/GenBank/DDBJ databases">
        <title>Spore heat resistance.</title>
        <authorList>
            <person name="Boekhorst J."/>
            <person name="Berendsen E.M."/>
            <person name="Wells-Bennik M.H."/>
            <person name="Kuipers O.P."/>
        </authorList>
    </citation>
    <scope>NUCLEOTIDE SEQUENCE [LARGE SCALE GENOMIC DNA]</scope>
    <source>
        <strain evidence="1 2">B4122</strain>
    </source>
</reference>
<evidence type="ECO:0000313" key="1">
    <source>
        <dbReference type="EMBL" id="KZD95251.1"/>
    </source>
</evidence>